<feature type="domain" description="Bacterial Ig-like" evidence="5">
    <location>
        <begin position="1076"/>
        <end position="1153"/>
    </location>
</feature>
<feature type="domain" description="Bacterial Ig" evidence="4">
    <location>
        <begin position="1713"/>
        <end position="1784"/>
    </location>
</feature>
<feature type="region of interest" description="Disordered" evidence="3">
    <location>
        <begin position="33"/>
        <end position="65"/>
    </location>
</feature>
<proteinExistence type="predicted"/>
<organism evidence="6 8">
    <name type="scientific">Archangium gephyra</name>
    <dbReference type="NCBI Taxonomy" id="48"/>
    <lineage>
        <taxon>Bacteria</taxon>
        <taxon>Pseudomonadati</taxon>
        <taxon>Myxococcota</taxon>
        <taxon>Myxococcia</taxon>
        <taxon>Myxococcales</taxon>
        <taxon>Cystobacterineae</taxon>
        <taxon>Archangiaceae</taxon>
        <taxon>Archangium</taxon>
    </lineage>
</organism>
<dbReference type="SMART" id="SM00612">
    <property type="entry name" value="Kelch"/>
    <property type="match status" value="13"/>
</dbReference>
<dbReference type="InterPro" id="IPR037293">
    <property type="entry name" value="Gal_Oxidase_central_sf"/>
</dbReference>
<dbReference type="Pfam" id="PF24681">
    <property type="entry name" value="Kelch_KLHDC2_KLHL20_DRC7"/>
    <property type="match status" value="1"/>
</dbReference>
<reference evidence="7 9" key="2">
    <citation type="submission" date="2018-08" db="EMBL/GenBank/DDBJ databases">
        <title>Genomic Encyclopedia of Archaeal and Bacterial Type Strains, Phase II (KMG-II): from individual species to whole genera.</title>
        <authorList>
            <person name="Goeker M."/>
        </authorList>
    </citation>
    <scope>NUCLEOTIDE SEQUENCE [LARGE SCALE GENOMIC DNA]</scope>
    <source>
        <strain evidence="7 9">DSM 2261</strain>
    </source>
</reference>
<feature type="region of interest" description="Disordered" evidence="3">
    <location>
        <begin position="1575"/>
        <end position="1595"/>
    </location>
</feature>
<keyword evidence="1" id="KW-0880">Kelch repeat</keyword>
<feature type="domain" description="Bacterial Ig-like" evidence="5">
    <location>
        <begin position="1351"/>
        <end position="1427"/>
    </location>
</feature>
<reference evidence="6 8" key="1">
    <citation type="submission" date="2015-05" db="EMBL/GenBank/DDBJ databases">
        <title>Genome assembly of Archangium gephyra DSM 2261.</title>
        <authorList>
            <person name="Sharma G."/>
            <person name="Subramanian S."/>
        </authorList>
    </citation>
    <scope>NUCLEOTIDE SEQUENCE [LARGE SCALE GENOMIC DNA]</scope>
    <source>
        <strain evidence="6 8">DSM 2261</strain>
    </source>
</reference>
<feature type="domain" description="Bacterial Ig-like" evidence="5">
    <location>
        <begin position="1624"/>
        <end position="1700"/>
    </location>
</feature>
<dbReference type="EMBL" id="CP011509">
    <property type="protein sequence ID" value="AKJ03651.1"/>
    <property type="molecule type" value="Genomic_DNA"/>
</dbReference>
<keyword evidence="2" id="KW-0677">Repeat</keyword>
<dbReference type="InterPro" id="IPR011043">
    <property type="entry name" value="Gal_Oxase/kelch_b-propeller"/>
</dbReference>
<accession>A0AAC8QAT0</accession>
<feature type="domain" description="Bacterial Ig-like" evidence="5">
    <location>
        <begin position="1259"/>
        <end position="1336"/>
    </location>
</feature>
<keyword evidence="9" id="KW-1185">Reference proteome</keyword>
<dbReference type="InterPro" id="IPR006652">
    <property type="entry name" value="Kelch_1"/>
</dbReference>
<feature type="region of interest" description="Disordered" evidence="3">
    <location>
        <begin position="233"/>
        <end position="258"/>
    </location>
</feature>
<evidence type="ECO:0000256" key="2">
    <source>
        <dbReference type="ARBA" id="ARBA00022737"/>
    </source>
</evidence>
<feature type="region of interest" description="Disordered" evidence="3">
    <location>
        <begin position="1482"/>
        <end position="1507"/>
    </location>
</feature>
<feature type="domain" description="Bacterial Ig-like" evidence="5">
    <location>
        <begin position="1444"/>
        <end position="1518"/>
    </location>
</feature>
<feature type="compositionally biased region" description="Low complexity" evidence="3">
    <location>
        <begin position="1582"/>
        <end position="1595"/>
    </location>
</feature>
<sequence>MSHIRVWSLILWGTLLGCLACGQPETGGVAVGQPRELRAEPPRKALPDGMSARLQQPKPPERAPTVRAWREAPSEDSALLLARAYFPEFSGDVEPEARKAPVHPAAALRVRLANRENGEWELATRGHVFRVRPLGDSAAAASRQAPGTTFYGPRHFWKAVGGQAVGQEGPWLTQRVEEYVVTEAGAGTYRASYEVEVPEGIHTVRDAGEYLEFLDSGEVPVVRMHYPVARDEAGHGRQGKVRLRGATPRGSGGPGNLPRLALERRTLKVELEVGLEGLEGLVVVDPGWSSTSSMATARYGHTSTLLLNGKVLAAGGTGAGSSSSPPVSSAELYDPLTGTWSATGSLPAPLIDHTATLLLDGKVLVAGGNSSTSYYLANAQLYDPATGAWSATGSLKTGRHWHTATLLHNGKVLVAGGSGASGGYLTSAELYDPATGTWSTTGPSTQGSVWHTATLLPNGKVLVAGGFRVSRAELYDPTTGTWSATSPLGSWLYWHTATLLATGKVLVAGGSDDSKSVASALLYDPATGTWSGTGAPAYPRDSHSATLLPDGKVLVVSGADSTSYTFWLVNSELYDPATGTWSTTNAMGRLRYRHAATLLPNGSVLVSGGINSGPIADTELYSLPTGSWRTTGPLTTARTGHTTTLLPSGKVLVAGGQNASGLTSSAELYDPAAGTWSATGTLAAARSHHAATLLPAGKVLVTGGDGTSGPLTSAELYDPVAGSWSTTGALATARSWHTATLLTGGKVLVTGGSGTSGPLLSAELYTPTAGIWSGTGSLTTARAHHMATLLPSGKVLVTGGQSSSETLGSSELYEPSEGTFRMTGTLTAARADHTATLLPSGKVLLAGGSGASGPQASTELYDPATGAFSGAAPLTTARSRHVAIPLPSGNVLVAAGLGTTGRLASAEVYDPLVGTFSAVGSLATARADASVTPLPRGKVLVTGGSVATGALASAEVYEEASAPDAWRPLVTPPSPLLVGKSLTVSGSGFRGLSETGGTSNSSATNYPLVSLTAVEGGRRTQVGVQGFSNTSAVVRVPSVRDGYYLLNVTTHAISGGAVVFVDGPPPAPVLTAPAALVNTSTPTLAGTAEPGSTVTVSLDGTPVGTATTDALGLWSLVVGSPLYEGPYTATAISVDGAGNTSPASEPRGFTVDTTAPAVPFLTAPAAFVNATRPTLSGFAEPGITVTVKVDGTPAGTVTADFSGNWSLISTLTLAEGVHTATATTTDVAGNTSESSTARTFTVDTVAPPVPTLTAPAALVTTTTTPVFSGTAEANSTVAVRVDGSLVGTVTAEASGNWSLTPASSLTQGAHTATATATDTAGNTSLPSASRGFTVDTLAPAPPVFSAPAAFVNTTTPPLSGTAEAGSTVEVVVDGSSVGTVTANGSGNWSLTLTSPLAQGAHTATATATDAAGHTSSASAPRGFTVDTVAPAAPVLTAPAALVATARPVISGTAEANGSVTVKVDGTTLGTVTADASGNWSLTPTSSLSQGAHTATATTTDRAGNISGPSTARTFTVDTLAPAAPVLTAPAALVATPTPVFSGTAEAGSTVAVRVDGTLVGTVTAEASGNWSFTPASPLGQGAHTATATASDAAGNTSLPSASRGFTVDTGAPAAPVLTAPASFVNTMTPTLSGTAEAGSTVAVKVDGTTLGTVTANGSGNWSFTPASPLGEGAHTATATATDAAGNTSSPSSARTFTVDTVAPTAPVLTAPAASVTTPTPIISGTAEPGSTVVVKVDGTLVGTATADGSGNWSRPLTSPLGQGAHTATATATDAAGNTSVASTARTFTVGTGDTVPPAAPVLTAPAALVTTSMLVISGTAEAGGTVEVKVDGVSVGTVPVNDSGVWSLTAALGEGAHTAIATVTDRAGNTSVASTARTFTVDTLAPVAPEVVTPAEGTAVQPSGLVFSGSAEAGSTVTVSVDGLQVGKTTADPAGQWSVKPVYALAQGPHTVTATATDAAGHTSPASSGRSFTVEQETQGCGCASSPAGGMASPLGLLALGFWVRRRRLLASL</sequence>
<dbReference type="Pfam" id="PF17936">
    <property type="entry name" value="Big_6"/>
    <property type="match status" value="2"/>
</dbReference>
<evidence type="ECO:0000256" key="1">
    <source>
        <dbReference type="ARBA" id="ARBA00022441"/>
    </source>
</evidence>
<dbReference type="Gene3D" id="2.130.10.80">
    <property type="entry name" value="Galactose oxidase/kelch, beta-propeller"/>
    <property type="match status" value="8"/>
</dbReference>
<feature type="compositionally biased region" description="Polar residues" evidence="3">
    <location>
        <begin position="1482"/>
        <end position="1492"/>
    </location>
</feature>
<name>A0AAC8QAT0_9BACT</name>
<evidence type="ECO:0000313" key="8">
    <source>
        <dbReference type="Proteomes" id="UP000035579"/>
    </source>
</evidence>
<evidence type="ECO:0000256" key="3">
    <source>
        <dbReference type="SAM" id="MobiDB-lite"/>
    </source>
</evidence>
<evidence type="ECO:0000313" key="7">
    <source>
        <dbReference type="EMBL" id="REG22568.1"/>
    </source>
</evidence>
<dbReference type="Pfam" id="PF19077">
    <property type="entry name" value="Big_13"/>
    <property type="match status" value="8"/>
</dbReference>
<protein>
    <submittedName>
        <fullName evidence="6">Branched-chain amino acid ABC transporter, amino acid-binding protein</fullName>
    </submittedName>
    <submittedName>
        <fullName evidence="7">N-acetylneuraminic acid mutarotase</fullName>
    </submittedName>
</protein>
<feature type="domain" description="Bacterial Ig-like" evidence="5">
    <location>
        <begin position="1535"/>
        <end position="1609"/>
    </location>
</feature>
<feature type="domain" description="Bacterial Ig-like" evidence="5">
    <location>
        <begin position="1815"/>
        <end position="1883"/>
    </location>
</feature>
<feature type="compositionally biased region" description="Basic and acidic residues" evidence="3">
    <location>
        <begin position="35"/>
        <end position="46"/>
    </location>
</feature>
<dbReference type="KEGG" id="age:AA314_05277"/>
<dbReference type="InterPro" id="IPR015915">
    <property type="entry name" value="Kelch-typ_b-propeller"/>
</dbReference>
<feature type="domain" description="Bacterial Ig-like" evidence="5">
    <location>
        <begin position="1168"/>
        <end position="1244"/>
    </location>
</feature>
<gene>
    <name evidence="6" type="ORF">AA314_05277</name>
    <name evidence="7" type="ORF">ATI61_11998</name>
</gene>
<dbReference type="InterPro" id="IPR044016">
    <property type="entry name" value="Big_13"/>
</dbReference>
<dbReference type="NCBIfam" id="NF033510">
    <property type="entry name" value="Ca_tandemer"/>
    <property type="match status" value="10"/>
</dbReference>
<evidence type="ECO:0000259" key="5">
    <source>
        <dbReference type="Pfam" id="PF19077"/>
    </source>
</evidence>
<evidence type="ECO:0000313" key="9">
    <source>
        <dbReference type="Proteomes" id="UP000256345"/>
    </source>
</evidence>
<evidence type="ECO:0000313" key="6">
    <source>
        <dbReference type="EMBL" id="AKJ03651.1"/>
    </source>
</evidence>
<dbReference type="InterPro" id="IPR041498">
    <property type="entry name" value="Big_6"/>
</dbReference>
<dbReference type="EMBL" id="QUMU01000019">
    <property type="protein sequence ID" value="REG22568.1"/>
    <property type="molecule type" value="Genomic_DNA"/>
</dbReference>
<dbReference type="PROSITE" id="PS51257">
    <property type="entry name" value="PROKAR_LIPOPROTEIN"/>
    <property type="match status" value="1"/>
</dbReference>
<dbReference type="PANTHER" id="PTHR24412">
    <property type="entry name" value="KELCH PROTEIN"/>
    <property type="match status" value="1"/>
</dbReference>
<dbReference type="Proteomes" id="UP000256345">
    <property type="component" value="Unassembled WGS sequence"/>
</dbReference>
<dbReference type="SUPFAM" id="SSF50965">
    <property type="entry name" value="Galactose oxidase, central domain"/>
    <property type="match status" value="2"/>
</dbReference>
<dbReference type="InterPro" id="IPR024038">
    <property type="entry name" value="MYXO-CTERM"/>
</dbReference>
<dbReference type="SUPFAM" id="SSF117281">
    <property type="entry name" value="Kelch motif"/>
    <property type="match status" value="1"/>
</dbReference>
<dbReference type="NCBIfam" id="TIGR03901">
    <property type="entry name" value="MYXO-CTERM"/>
    <property type="match status" value="1"/>
</dbReference>
<dbReference type="Proteomes" id="UP000035579">
    <property type="component" value="Chromosome"/>
</dbReference>
<dbReference type="PANTHER" id="PTHR24412:SF489">
    <property type="entry name" value="RING FINGER DOMAIN AND KELCH REPEAT-CONTAINING PROTEIN DDB_G0271372"/>
    <property type="match status" value="1"/>
</dbReference>
<dbReference type="Pfam" id="PF01344">
    <property type="entry name" value="Kelch_1"/>
    <property type="match status" value="2"/>
</dbReference>
<feature type="domain" description="Bacterial Ig" evidence="4">
    <location>
        <begin position="1897"/>
        <end position="1967"/>
    </location>
</feature>
<dbReference type="Gene3D" id="2.60.40.1800">
    <property type="match status" value="11"/>
</dbReference>
<evidence type="ECO:0000259" key="4">
    <source>
        <dbReference type="Pfam" id="PF17936"/>
    </source>
</evidence>